<dbReference type="Proteomes" id="UP000187203">
    <property type="component" value="Unassembled WGS sequence"/>
</dbReference>
<organism evidence="2 3">
    <name type="scientific">Corchorus olitorius</name>
    <dbReference type="NCBI Taxonomy" id="93759"/>
    <lineage>
        <taxon>Eukaryota</taxon>
        <taxon>Viridiplantae</taxon>
        <taxon>Streptophyta</taxon>
        <taxon>Embryophyta</taxon>
        <taxon>Tracheophyta</taxon>
        <taxon>Spermatophyta</taxon>
        <taxon>Magnoliopsida</taxon>
        <taxon>eudicotyledons</taxon>
        <taxon>Gunneridae</taxon>
        <taxon>Pentapetalae</taxon>
        <taxon>rosids</taxon>
        <taxon>malvids</taxon>
        <taxon>Malvales</taxon>
        <taxon>Malvaceae</taxon>
        <taxon>Grewioideae</taxon>
        <taxon>Apeibeae</taxon>
        <taxon>Corchorus</taxon>
    </lineage>
</organism>
<proteinExistence type="predicted"/>
<dbReference type="AlphaFoldDB" id="A0A1R3L0Z1"/>
<accession>A0A1R3L0Z1</accession>
<feature type="compositionally biased region" description="Basic and acidic residues" evidence="1">
    <location>
        <begin position="1"/>
        <end position="23"/>
    </location>
</feature>
<evidence type="ECO:0000256" key="1">
    <source>
        <dbReference type="SAM" id="MobiDB-lite"/>
    </source>
</evidence>
<reference evidence="3" key="1">
    <citation type="submission" date="2013-09" db="EMBL/GenBank/DDBJ databases">
        <title>Corchorus olitorius genome sequencing.</title>
        <authorList>
            <person name="Alam M."/>
            <person name="Haque M.S."/>
            <person name="Islam M.S."/>
            <person name="Emdad E.M."/>
            <person name="Islam M.M."/>
            <person name="Ahmed B."/>
            <person name="Halim A."/>
            <person name="Hossen Q.M.M."/>
            <person name="Hossain M.Z."/>
            <person name="Ahmed R."/>
            <person name="Khan M.M."/>
            <person name="Islam R."/>
            <person name="Rashid M.M."/>
            <person name="Khan S.A."/>
            <person name="Rahman M.S."/>
            <person name="Alam M."/>
            <person name="Yahiya A.S."/>
            <person name="Khan M.S."/>
            <person name="Azam M.S."/>
            <person name="Haque T."/>
            <person name="Lashkar M.Z.H."/>
            <person name="Akhand A.I."/>
            <person name="Morshed G."/>
            <person name="Roy S."/>
            <person name="Uddin K.S."/>
            <person name="Rabeya T."/>
            <person name="Hossain A.S."/>
            <person name="Chowdhury A."/>
            <person name="Snigdha A.R."/>
            <person name="Mortoza M.S."/>
            <person name="Matin S.A."/>
            <person name="Hoque S.M.E."/>
            <person name="Islam M.K."/>
            <person name="Roy D.K."/>
            <person name="Haider R."/>
            <person name="Moosa M.M."/>
            <person name="Elias S.M."/>
            <person name="Hasan A.M."/>
            <person name="Jahan S."/>
            <person name="Shafiuddin M."/>
            <person name="Mahmood N."/>
            <person name="Shommy N.S."/>
        </authorList>
    </citation>
    <scope>NUCLEOTIDE SEQUENCE [LARGE SCALE GENOMIC DNA]</scope>
    <source>
        <strain evidence="3">cv. O-4</strain>
    </source>
</reference>
<sequence>MAQRETRTADRHDGDFQRLHQTDQPRLVHAVGNLPAGGRQQHKRRDEDRRNQECRRRRVRIAEQRSVVGDQRGKRHLENVVVHRAQELGPEERCKATLLQQRKLARLAHRQAVLGSTKNPLAMAGGFQECGREVAQHGLGHVVEGNHAHQRAAVEHWQIAHMVLQHDAAHFVDFGFGRAGDGMIVHHLADGRAIAHGTVVFGDHLDDFPEGQHADQFASVLPFTWRMSLTFILRLPEFGVPVCRGSDRARVVVMVVLRS</sequence>
<protein>
    <submittedName>
        <fullName evidence="2">Protein ITSN-1, isoform a</fullName>
    </submittedName>
</protein>
<keyword evidence="3" id="KW-1185">Reference proteome</keyword>
<name>A0A1R3L0Z1_9ROSI</name>
<dbReference type="EMBL" id="AWUE01005450">
    <property type="protein sequence ID" value="OMP12991.1"/>
    <property type="molecule type" value="Genomic_DNA"/>
</dbReference>
<evidence type="ECO:0000313" key="3">
    <source>
        <dbReference type="Proteomes" id="UP000187203"/>
    </source>
</evidence>
<gene>
    <name evidence="2" type="ORF">COLO4_02471</name>
</gene>
<evidence type="ECO:0000313" key="2">
    <source>
        <dbReference type="EMBL" id="OMP12991.1"/>
    </source>
</evidence>
<comment type="caution">
    <text evidence="2">The sequence shown here is derived from an EMBL/GenBank/DDBJ whole genome shotgun (WGS) entry which is preliminary data.</text>
</comment>
<feature type="compositionally biased region" description="Basic and acidic residues" evidence="1">
    <location>
        <begin position="44"/>
        <end position="53"/>
    </location>
</feature>
<feature type="region of interest" description="Disordered" evidence="1">
    <location>
        <begin position="1"/>
        <end position="53"/>
    </location>
</feature>